<keyword evidence="1" id="KW-0812">Transmembrane</keyword>
<sequence length="123" mass="13727">MPEPSPKANTVIRSINVFRTAFISIVTGNQLMDWFSEAILFVFGETDPHRMSFLISDRIISQLGAVVALMAITYLVVRELPEPLTILEDILYLLTGEDHDLQATLDLPREPAVEQPEAATKSD</sequence>
<feature type="transmembrane region" description="Helical" evidence="1">
    <location>
        <begin position="59"/>
        <end position="77"/>
    </location>
</feature>
<dbReference type="InterPro" id="IPR014522">
    <property type="entry name" value="ArtA"/>
</dbReference>
<keyword evidence="1" id="KW-1133">Transmembrane helix</keyword>
<dbReference type="EMBL" id="JAGGKE010000013">
    <property type="protein sequence ID" value="MBP1902898.1"/>
    <property type="molecule type" value="Genomic_DNA"/>
</dbReference>
<evidence type="ECO:0000313" key="2">
    <source>
        <dbReference type="EMBL" id="MBP1902898.1"/>
    </source>
</evidence>
<name>A0A8J7RB02_9EURY</name>
<accession>A0A8J7RB02</accession>
<evidence type="ECO:0000313" key="3">
    <source>
        <dbReference type="Proteomes" id="UP000770586"/>
    </source>
</evidence>
<protein>
    <submittedName>
        <fullName evidence="2">Archaeosortase A (PGF-CTERM-specific)</fullName>
    </submittedName>
</protein>
<reference evidence="2 3" key="1">
    <citation type="submission" date="2021-03" db="EMBL/GenBank/DDBJ databases">
        <title>Genomic Encyclopedia of Type Strains, Phase IV (KMG-IV): sequencing the most valuable type-strain genomes for metagenomic binning, comparative biology and taxonomic classification.</title>
        <authorList>
            <person name="Goeker M."/>
        </authorList>
    </citation>
    <scope>NUCLEOTIDE SEQUENCE [LARGE SCALE GENOMIC DNA]</scope>
    <source>
        <strain evidence="2 3">DSM 12287</strain>
    </source>
</reference>
<dbReference type="AlphaFoldDB" id="A0A8J7RB02"/>
<keyword evidence="1" id="KW-0472">Membrane</keyword>
<gene>
    <name evidence="2" type="ORF">J2744_002600</name>
</gene>
<evidence type="ECO:0000256" key="1">
    <source>
        <dbReference type="SAM" id="Phobius"/>
    </source>
</evidence>
<dbReference type="NCBIfam" id="TIGR04125">
    <property type="entry name" value="exosort_PGF_TRM"/>
    <property type="match status" value="1"/>
</dbReference>
<comment type="caution">
    <text evidence="2">The sequence shown here is derived from an EMBL/GenBank/DDBJ whole genome shotgun (WGS) entry which is preliminary data.</text>
</comment>
<proteinExistence type="predicted"/>
<keyword evidence="3" id="KW-1185">Reference proteome</keyword>
<organism evidence="2 3">
    <name type="scientific">Halorubrum trapanicum</name>
    <dbReference type="NCBI Taxonomy" id="29284"/>
    <lineage>
        <taxon>Archaea</taxon>
        <taxon>Methanobacteriati</taxon>
        <taxon>Methanobacteriota</taxon>
        <taxon>Stenosarchaea group</taxon>
        <taxon>Halobacteria</taxon>
        <taxon>Halobacteriales</taxon>
        <taxon>Haloferacaceae</taxon>
        <taxon>Halorubrum</taxon>
    </lineage>
</organism>
<dbReference type="Proteomes" id="UP000770586">
    <property type="component" value="Unassembled WGS sequence"/>
</dbReference>